<name>A0A915JD69_ROMCU</name>
<organism evidence="2 3">
    <name type="scientific">Romanomermis culicivorax</name>
    <name type="common">Nematode worm</name>
    <dbReference type="NCBI Taxonomy" id="13658"/>
    <lineage>
        <taxon>Eukaryota</taxon>
        <taxon>Metazoa</taxon>
        <taxon>Ecdysozoa</taxon>
        <taxon>Nematoda</taxon>
        <taxon>Enoplea</taxon>
        <taxon>Dorylaimia</taxon>
        <taxon>Mermithida</taxon>
        <taxon>Mermithoidea</taxon>
        <taxon>Mermithidae</taxon>
        <taxon>Romanomermis</taxon>
    </lineage>
</organism>
<keyword evidence="2" id="KW-1185">Reference proteome</keyword>
<dbReference type="AlphaFoldDB" id="A0A915JD69"/>
<keyword evidence="1" id="KW-0812">Transmembrane</keyword>
<evidence type="ECO:0000313" key="2">
    <source>
        <dbReference type="Proteomes" id="UP000887565"/>
    </source>
</evidence>
<dbReference type="Proteomes" id="UP000887565">
    <property type="component" value="Unplaced"/>
</dbReference>
<proteinExistence type="predicted"/>
<keyword evidence="1" id="KW-1133">Transmembrane helix</keyword>
<feature type="transmembrane region" description="Helical" evidence="1">
    <location>
        <begin position="22"/>
        <end position="43"/>
    </location>
</feature>
<evidence type="ECO:0000313" key="3">
    <source>
        <dbReference type="WBParaSite" id="nRc.2.0.1.t24112-RA"/>
    </source>
</evidence>
<keyword evidence="1" id="KW-0472">Membrane</keyword>
<dbReference type="WBParaSite" id="nRc.2.0.1.t24112-RA">
    <property type="protein sequence ID" value="nRc.2.0.1.t24112-RA"/>
    <property type="gene ID" value="nRc.2.0.1.g24112"/>
</dbReference>
<protein>
    <submittedName>
        <fullName evidence="3">Uncharacterized protein</fullName>
    </submittedName>
</protein>
<reference evidence="3" key="1">
    <citation type="submission" date="2022-11" db="UniProtKB">
        <authorList>
            <consortium name="WormBaseParasite"/>
        </authorList>
    </citation>
    <scope>IDENTIFICATION</scope>
</reference>
<evidence type="ECO:0000256" key="1">
    <source>
        <dbReference type="SAM" id="Phobius"/>
    </source>
</evidence>
<sequence length="87" mass="9650">MQATMQNDFGIMCTHLIWPKDIFTLSAVGAIVEGLIMAISLILQIEEFAKGFKNLKSRFLDRTTQTLVQPMHAAGLNARVKPARFGS</sequence>
<accession>A0A915JD69</accession>